<sequence>MSSSSVQIVGLEKHPDAYLYAVGPHNHNQPERHLIRPISFIRNRVKTKVIIATMETTTASEGSFQRTMPVVFKFAAGRGYTLLQHEFGFYTRLASLQGTVIPKCYGFFEAKLGEKMAGCLVLEQCVETSPGSLRNSDGSRIDKNEQKAEYMRKFMQGLCKIHEAGVVLNHDRDETHSIYQGRDPRIIDFSRASMHVCPGACPAPIPAFNSRVNAVLACDGSLGCRELIEMEKDSALVAKKVADSATLAGKISSFLSGDFDYL</sequence>
<reference evidence="1" key="1">
    <citation type="submission" date="2020-11" db="EMBL/GenBank/DDBJ databases">
        <authorList>
            <consortium name="DOE Joint Genome Institute"/>
            <person name="Ahrendt S."/>
            <person name="Riley R."/>
            <person name="Andreopoulos W."/>
            <person name="Labutti K."/>
            <person name="Pangilinan J."/>
            <person name="Ruiz-Duenas F.J."/>
            <person name="Barrasa J.M."/>
            <person name="Sanchez-Garcia M."/>
            <person name="Camarero S."/>
            <person name="Miyauchi S."/>
            <person name="Serrano A."/>
            <person name="Linde D."/>
            <person name="Babiker R."/>
            <person name="Drula E."/>
            <person name="Ayuso-Fernandez I."/>
            <person name="Pacheco R."/>
            <person name="Padilla G."/>
            <person name="Ferreira P."/>
            <person name="Barriuso J."/>
            <person name="Kellner H."/>
            <person name="Castanera R."/>
            <person name="Alfaro M."/>
            <person name="Ramirez L."/>
            <person name="Pisabarro A.G."/>
            <person name="Kuo A."/>
            <person name="Tritt A."/>
            <person name="Lipzen A."/>
            <person name="He G."/>
            <person name="Yan M."/>
            <person name="Ng V."/>
            <person name="Cullen D."/>
            <person name="Martin F."/>
            <person name="Rosso M.-N."/>
            <person name="Henrissat B."/>
            <person name="Hibbett D."/>
            <person name="Martinez A.T."/>
            <person name="Grigoriev I.V."/>
        </authorList>
    </citation>
    <scope>NUCLEOTIDE SEQUENCE</scope>
    <source>
        <strain evidence="1">CIRM-BRFM 674</strain>
    </source>
</reference>
<comment type="caution">
    <text evidence="1">The sequence shown here is derived from an EMBL/GenBank/DDBJ whole genome shotgun (WGS) entry which is preliminary data.</text>
</comment>
<protein>
    <recommendedName>
        <fullName evidence="3">Protein kinase domain-containing protein</fullName>
    </recommendedName>
</protein>
<accession>A0A9P5Z2P2</accession>
<evidence type="ECO:0000313" key="1">
    <source>
        <dbReference type="EMBL" id="KAF9480303.1"/>
    </source>
</evidence>
<organism evidence="1 2">
    <name type="scientific">Pholiota conissans</name>
    <dbReference type="NCBI Taxonomy" id="109636"/>
    <lineage>
        <taxon>Eukaryota</taxon>
        <taxon>Fungi</taxon>
        <taxon>Dikarya</taxon>
        <taxon>Basidiomycota</taxon>
        <taxon>Agaricomycotina</taxon>
        <taxon>Agaricomycetes</taxon>
        <taxon>Agaricomycetidae</taxon>
        <taxon>Agaricales</taxon>
        <taxon>Agaricineae</taxon>
        <taxon>Strophariaceae</taxon>
        <taxon>Pholiota</taxon>
    </lineage>
</organism>
<keyword evidence="2" id="KW-1185">Reference proteome</keyword>
<proteinExistence type="predicted"/>
<dbReference type="AlphaFoldDB" id="A0A9P5Z2P2"/>
<name>A0A9P5Z2P2_9AGAR</name>
<evidence type="ECO:0000313" key="2">
    <source>
        <dbReference type="Proteomes" id="UP000807469"/>
    </source>
</evidence>
<dbReference type="EMBL" id="MU155197">
    <property type="protein sequence ID" value="KAF9480303.1"/>
    <property type="molecule type" value="Genomic_DNA"/>
</dbReference>
<gene>
    <name evidence="1" type="ORF">BDN70DRAFT_979759</name>
</gene>
<dbReference type="OrthoDB" id="427969at2759"/>
<dbReference type="Proteomes" id="UP000807469">
    <property type="component" value="Unassembled WGS sequence"/>
</dbReference>
<evidence type="ECO:0008006" key="3">
    <source>
        <dbReference type="Google" id="ProtNLM"/>
    </source>
</evidence>